<reference evidence="7 8" key="1">
    <citation type="submission" date="2019-02" db="EMBL/GenBank/DDBJ databases">
        <title>Sequencing the genomes of 1000 actinobacteria strains.</title>
        <authorList>
            <person name="Klenk H.-P."/>
        </authorList>
    </citation>
    <scope>NUCLEOTIDE SEQUENCE [LARGE SCALE GENOMIC DNA]</scope>
    <source>
        <strain evidence="7 8">DSM 18319</strain>
    </source>
</reference>
<dbReference type="SUPFAM" id="SSF48498">
    <property type="entry name" value="Tetracyclin repressor-like, C-terminal domain"/>
    <property type="match status" value="1"/>
</dbReference>
<dbReference type="InterPro" id="IPR050109">
    <property type="entry name" value="HTH-type_TetR-like_transc_reg"/>
</dbReference>
<evidence type="ECO:0000256" key="2">
    <source>
        <dbReference type="ARBA" id="ARBA00023125"/>
    </source>
</evidence>
<dbReference type="PANTHER" id="PTHR30055">
    <property type="entry name" value="HTH-TYPE TRANSCRIPTIONAL REGULATOR RUTR"/>
    <property type="match status" value="1"/>
</dbReference>
<dbReference type="Proteomes" id="UP000291483">
    <property type="component" value="Unassembled WGS sequence"/>
</dbReference>
<proteinExistence type="predicted"/>
<dbReference type="InterPro" id="IPR001647">
    <property type="entry name" value="HTH_TetR"/>
</dbReference>
<evidence type="ECO:0000313" key="8">
    <source>
        <dbReference type="Proteomes" id="UP000291483"/>
    </source>
</evidence>
<dbReference type="InterPro" id="IPR009057">
    <property type="entry name" value="Homeodomain-like_sf"/>
</dbReference>
<dbReference type="PRINTS" id="PR00455">
    <property type="entry name" value="HTHTETR"/>
</dbReference>
<dbReference type="PROSITE" id="PS50977">
    <property type="entry name" value="HTH_TETR_2"/>
    <property type="match status" value="1"/>
</dbReference>
<dbReference type="Pfam" id="PF21597">
    <property type="entry name" value="TetR_C_43"/>
    <property type="match status" value="1"/>
</dbReference>
<dbReference type="AlphaFoldDB" id="A0A4V2GAE2"/>
<accession>A0A4V2GAE2</accession>
<feature type="domain" description="HTH tetR-type" evidence="6">
    <location>
        <begin position="25"/>
        <end position="84"/>
    </location>
</feature>
<organism evidence="7 8">
    <name type="scientific">Microterricola gilva</name>
    <dbReference type="NCBI Taxonomy" id="393267"/>
    <lineage>
        <taxon>Bacteria</taxon>
        <taxon>Bacillati</taxon>
        <taxon>Actinomycetota</taxon>
        <taxon>Actinomycetes</taxon>
        <taxon>Micrococcales</taxon>
        <taxon>Microbacteriaceae</taxon>
        <taxon>Microterricola</taxon>
    </lineage>
</organism>
<keyword evidence="1" id="KW-0805">Transcription regulation</keyword>
<keyword evidence="3" id="KW-0804">Transcription</keyword>
<feature type="DNA-binding region" description="H-T-H motif" evidence="4">
    <location>
        <begin position="47"/>
        <end position="66"/>
    </location>
</feature>
<dbReference type="OrthoDB" id="3192968at2"/>
<feature type="region of interest" description="Disordered" evidence="5">
    <location>
        <begin position="1"/>
        <end position="20"/>
    </location>
</feature>
<keyword evidence="2 4" id="KW-0238">DNA-binding</keyword>
<evidence type="ECO:0000259" key="6">
    <source>
        <dbReference type="PROSITE" id="PS50977"/>
    </source>
</evidence>
<evidence type="ECO:0000256" key="3">
    <source>
        <dbReference type="ARBA" id="ARBA00023163"/>
    </source>
</evidence>
<protein>
    <submittedName>
        <fullName evidence="7">TetR family transcriptional regulator</fullName>
    </submittedName>
</protein>
<dbReference type="Pfam" id="PF00440">
    <property type="entry name" value="TetR_N"/>
    <property type="match status" value="1"/>
</dbReference>
<dbReference type="InterPro" id="IPR036271">
    <property type="entry name" value="Tet_transcr_reg_TetR-rel_C_sf"/>
</dbReference>
<evidence type="ECO:0000256" key="4">
    <source>
        <dbReference type="PROSITE-ProRule" id="PRU00335"/>
    </source>
</evidence>
<dbReference type="Gene3D" id="1.10.357.10">
    <property type="entry name" value="Tetracycline Repressor, domain 2"/>
    <property type="match status" value="1"/>
</dbReference>
<dbReference type="InterPro" id="IPR049445">
    <property type="entry name" value="TetR_SbtR-like_C"/>
</dbReference>
<comment type="caution">
    <text evidence="7">The sequence shown here is derived from an EMBL/GenBank/DDBJ whole genome shotgun (WGS) entry which is preliminary data.</text>
</comment>
<evidence type="ECO:0000256" key="5">
    <source>
        <dbReference type="SAM" id="MobiDB-lite"/>
    </source>
</evidence>
<dbReference type="SUPFAM" id="SSF46689">
    <property type="entry name" value="Homeodomain-like"/>
    <property type="match status" value="1"/>
</dbReference>
<keyword evidence="8" id="KW-1185">Reference proteome</keyword>
<evidence type="ECO:0000256" key="1">
    <source>
        <dbReference type="ARBA" id="ARBA00023015"/>
    </source>
</evidence>
<gene>
    <name evidence="7" type="ORF">EV379_0165</name>
</gene>
<evidence type="ECO:0000313" key="7">
    <source>
        <dbReference type="EMBL" id="RZU63876.1"/>
    </source>
</evidence>
<dbReference type="RefSeq" id="WP_130504483.1">
    <property type="nucleotide sequence ID" value="NZ_SHLC01000001.1"/>
</dbReference>
<sequence>MSSTGDSAVNGGSGAEPIRRRKDAQRNYDRLLSEARTVVAERGSDASLEEIARRAEVGIATLYRHFPNRTELIRALYEQSLAGLMASSSDIFAAPSAWEGVARYVERVAEWLIDDPGLPSIIVYMGTADAGYRPGAAIEAPLAALIARAQADGELRPDVNGVDVSILVTMLGVLSSYNRPGKPATIDWRRQLGIVLDGLRAENVRTELPGTPLDADGFHHAVHKN</sequence>
<dbReference type="EMBL" id="SHLC01000001">
    <property type="protein sequence ID" value="RZU63876.1"/>
    <property type="molecule type" value="Genomic_DNA"/>
</dbReference>
<dbReference type="GO" id="GO:0000976">
    <property type="term" value="F:transcription cis-regulatory region binding"/>
    <property type="evidence" value="ECO:0007669"/>
    <property type="project" value="TreeGrafter"/>
</dbReference>
<dbReference type="PANTHER" id="PTHR30055:SF234">
    <property type="entry name" value="HTH-TYPE TRANSCRIPTIONAL REGULATOR BETI"/>
    <property type="match status" value="1"/>
</dbReference>
<dbReference type="GO" id="GO:0003700">
    <property type="term" value="F:DNA-binding transcription factor activity"/>
    <property type="evidence" value="ECO:0007669"/>
    <property type="project" value="TreeGrafter"/>
</dbReference>
<name>A0A4V2GAE2_9MICO</name>